<accession>A0A939QIH3</accession>
<evidence type="ECO:0000256" key="1">
    <source>
        <dbReference type="ARBA" id="ARBA00004651"/>
    </source>
</evidence>
<feature type="transmembrane region" description="Helical" evidence="6">
    <location>
        <begin position="310"/>
        <end position="336"/>
    </location>
</feature>
<dbReference type="EMBL" id="JAGFOA010000003">
    <property type="protein sequence ID" value="MBO3663532.1"/>
    <property type="molecule type" value="Genomic_DNA"/>
</dbReference>
<comment type="caution">
    <text evidence="7">The sequence shown here is derived from an EMBL/GenBank/DDBJ whole genome shotgun (WGS) entry which is preliminary data.</text>
</comment>
<keyword evidence="2" id="KW-1003">Cell membrane</keyword>
<keyword evidence="4 6" id="KW-1133">Transmembrane helix</keyword>
<gene>
    <name evidence="7" type="ORF">J5V96_08395</name>
</gene>
<evidence type="ECO:0000256" key="4">
    <source>
        <dbReference type="ARBA" id="ARBA00022989"/>
    </source>
</evidence>
<dbReference type="PANTHER" id="PTHR30250:SF11">
    <property type="entry name" value="O-ANTIGEN TRANSPORTER-RELATED"/>
    <property type="match status" value="1"/>
</dbReference>
<dbReference type="RefSeq" id="WP_208502722.1">
    <property type="nucleotide sequence ID" value="NZ_JAGFOA010000003.1"/>
</dbReference>
<feature type="transmembrane region" description="Helical" evidence="6">
    <location>
        <begin position="239"/>
        <end position="260"/>
    </location>
</feature>
<dbReference type="Proteomes" id="UP000680132">
    <property type="component" value="Unassembled WGS sequence"/>
</dbReference>
<dbReference type="PANTHER" id="PTHR30250">
    <property type="entry name" value="PST FAMILY PREDICTED COLANIC ACID TRANSPORTER"/>
    <property type="match status" value="1"/>
</dbReference>
<evidence type="ECO:0008006" key="9">
    <source>
        <dbReference type="Google" id="ProtNLM"/>
    </source>
</evidence>
<feature type="transmembrane region" description="Helical" evidence="6">
    <location>
        <begin position="36"/>
        <end position="55"/>
    </location>
</feature>
<feature type="transmembrane region" description="Helical" evidence="6">
    <location>
        <begin position="280"/>
        <end position="304"/>
    </location>
</feature>
<keyword evidence="8" id="KW-1185">Reference proteome</keyword>
<sequence>MRPSAMIAIGLVVGQGAVYLATPLLSRIYSPEQIGTAAAVLAAGGVIGAVGTARLELLLSSAEDEEVRWLTRRASMLMIVMATALSPVAGLILGFSMLDTVFTALTAIGISSVGLSLQIASRLRELRGIAAAKAVQGVGQTAVQIALGVPAPSVGMQTGAAFGLLAAGGVQALSARRGLRALPAAKLKPGRGRQIVRSALMLTAAAAGNATVVAALPMLTQGFFGAETTGQLAVAQRLALAPAGLAVAAVLPVVIAQFGAAARADLGASRAVVIRWLRRLLPLGLVATAALLAAPLVPLSALLGPEWDGVGLYVAAMAPQIGAQLVAGPLSQCLVIQRRERTQLVWDMVRLAAVFGVAALVVLVGGDAVAMVSAVSIVLVLGYAVHVWLVIGTPRSHSV</sequence>
<name>A0A939QIH3_9MICO</name>
<dbReference type="AlphaFoldDB" id="A0A939QIH3"/>
<reference evidence="7" key="1">
    <citation type="submission" date="2021-03" db="EMBL/GenBank/DDBJ databases">
        <title>Microbacterium sp. nov., a novel actinobacterium isolated from cow dung.</title>
        <authorList>
            <person name="Zhang L."/>
        </authorList>
    </citation>
    <scope>NUCLEOTIDE SEQUENCE</scope>
    <source>
        <strain evidence="7">NEAU-LLB</strain>
    </source>
</reference>
<evidence type="ECO:0000256" key="6">
    <source>
        <dbReference type="SAM" id="Phobius"/>
    </source>
</evidence>
<feature type="transmembrane region" description="Helical" evidence="6">
    <location>
        <begin position="195"/>
        <end position="219"/>
    </location>
</feature>
<feature type="transmembrane region" description="Helical" evidence="6">
    <location>
        <begin position="348"/>
        <end position="365"/>
    </location>
</feature>
<dbReference type="GO" id="GO:0005886">
    <property type="term" value="C:plasma membrane"/>
    <property type="evidence" value="ECO:0007669"/>
    <property type="project" value="UniProtKB-SubCell"/>
</dbReference>
<evidence type="ECO:0000313" key="8">
    <source>
        <dbReference type="Proteomes" id="UP000680132"/>
    </source>
</evidence>
<keyword evidence="5 6" id="KW-0472">Membrane</keyword>
<proteinExistence type="predicted"/>
<feature type="transmembrane region" description="Helical" evidence="6">
    <location>
        <begin position="76"/>
        <end position="95"/>
    </location>
</feature>
<organism evidence="7 8">
    <name type="scientific">Microbacterium stercoris</name>
    <dbReference type="NCBI Taxonomy" id="2820289"/>
    <lineage>
        <taxon>Bacteria</taxon>
        <taxon>Bacillati</taxon>
        <taxon>Actinomycetota</taxon>
        <taxon>Actinomycetes</taxon>
        <taxon>Micrococcales</taxon>
        <taxon>Microbacteriaceae</taxon>
        <taxon>Microbacterium</taxon>
    </lineage>
</organism>
<keyword evidence="3 6" id="KW-0812">Transmembrane</keyword>
<comment type="subcellular location">
    <subcellularLocation>
        <location evidence="1">Cell membrane</location>
        <topology evidence="1">Multi-pass membrane protein</topology>
    </subcellularLocation>
</comment>
<protein>
    <recommendedName>
        <fullName evidence="9">Polysaccharide biosynthesis protein</fullName>
    </recommendedName>
</protein>
<evidence type="ECO:0000256" key="5">
    <source>
        <dbReference type="ARBA" id="ARBA00023136"/>
    </source>
</evidence>
<evidence type="ECO:0000256" key="2">
    <source>
        <dbReference type="ARBA" id="ARBA00022475"/>
    </source>
</evidence>
<feature type="transmembrane region" description="Helical" evidence="6">
    <location>
        <begin position="371"/>
        <end position="391"/>
    </location>
</feature>
<feature type="transmembrane region" description="Helical" evidence="6">
    <location>
        <begin position="101"/>
        <end position="120"/>
    </location>
</feature>
<evidence type="ECO:0000256" key="3">
    <source>
        <dbReference type="ARBA" id="ARBA00022692"/>
    </source>
</evidence>
<dbReference type="InterPro" id="IPR050833">
    <property type="entry name" value="Poly_Biosynth_Transport"/>
</dbReference>
<evidence type="ECO:0000313" key="7">
    <source>
        <dbReference type="EMBL" id="MBO3663532.1"/>
    </source>
</evidence>